<protein>
    <recommendedName>
        <fullName evidence="10">AAA+ ATPase domain-containing protein</fullName>
    </recommendedName>
</protein>
<keyword evidence="9" id="KW-1185">Reference proteome</keyword>
<dbReference type="Proteomes" id="UP000188235">
    <property type="component" value="Chromosome"/>
</dbReference>
<evidence type="ECO:0000256" key="5">
    <source>
        <dbReference type="ARBA" id="ARBA00022840"/>
    </source>
</evidence>
<evidence type="ECO:0000259" key="6">
    <source>
        <dbReference type="Pfam" id="PF13086"/>
    </source>
</evidence>
<name>A0A1Q2D1L8_9ACTN</name>
<evidence type="ECO:0000256" key="4">
    <source>
        <dbReference type="ARBA" id="ARBA00022806"/>
    </source>
</evidence>
<keyword evidence="3" id="KW-0378">Hydrolase</keyword>
<accession>A0A1Q2D1L8</accession>
<evidence type="ECO:0000256" key="1">
    <source>
        <dbReference type="ARBA" id="ARBA00007913"/>
    </source>
</evidence>
<reference evidence="8 9" key="1">
    <citation type="journal article" date="2008" name="Int. J. Syst. Evol. Microbiol.">
        <title>Tessaracoccus flavescens sp. nov., isolated from marine sediment.</title>
        <authorList>
            <person name="Lee D.W."/>
            <person name="Lee S.D."/>
        </authorList>
    </citation>
    <scope>NUCLEOTIDE SEQUENCE [LARGE SCALE GENOMIC DNA]</scope>
    <source>
        <strain evidence="8 9">SST-39T</strain>
    </source>
</reference>
<dbReference type="GO" id="GO:0043139">
    <property type="term" value="F:5'-3' DNA helicase activity"/>
    <property type="evidence" value="ECO:0007669"/>
    <property type="project" value="TreeGrafter"/>
</dbReference>
<evidence type="ECO:0000256" key="2">
    <source>
        <dbReference type="ARBA" id="ARBA00022741"/>
    </source>
</evidence>
<dbReference type="PANTHER" id="PTHR43788:SF8">
    <property type="entry name" value="DNA-BINDING PROTEIN SMUBP-2"/>
    <property type="match status" value="1"/>
</dbReference>
<evidence type="ECO:0008006" key="10">
    <source>
        <dbReference type="Google" id="ProtNLM"/>
    </source>
</evidence>
<evidence type="ECO:0000313" key="8">
    <source>
        <dbReference type="EMBL" id="AQP52203.1"/>
    </source>
</evidence>
<organism evidence="8 9">
    <name type="scientific">Tessaracoccus flavescens</name>
    <dbReference type="NCBI Taxonomy" id="399497"/>
    <lineage>
        <taxon>Bacteria</taxon>
        <taxon>Bacillati</taxon>
        <taxon>Actinomycetota</taxon>
        <taxon>Actinomycetes</taxon>
        <taxon>Propionibacteriales</taxon>
        <taxon>Propionibacteriaceae</taxon>
        <taxon>Tessaracoccus</taxon>
    </lineage>
</organism>
<dbReference type="GO" id="GO:0005524">
    <property type="term" value="F:ATP binding"/>
    <property type="evidence" value="ECO:0007669"/>
    <property type="project" value="UniProtKB-KW"/>
</dbReference>
<keyword evidence="4" id="KW-0347">Helicase</keyword>
<dbReference type="SUPFAM" id="SSF52540">
    <property type="entry name" value="P-loop containing nucleoside triphosphate hydrolases"/>
    <property type="match status" value="1"/>
</dbReference>
<dbReference type="CDD" id="cd18808">
    <property type="entry name" value="SF1_C_Upf1"/>
    <property type="match status" value="1"/>
</dbReference>
<dbReference type="Pfam" id="PF13087">
    <property type="entry name" value="AAA_12"/>
    <property type="match status" value="1"/>
</dbReference>
<feature type="domain" description="DNA2/NAM7 helicase helicase" evidence="6">
    <location>
        <begin position="837"/>
        <end position="911"/>
    </location>
</feature>
<feature type="domain" description="DNA2/NAM7 helicase helicase" evidence="6">
    <location>
        <begin position="415"/>
        <end position="560"/>
    </location>
</feature>
<dbReference type="AlphaFoldDB" id="A0A1Q2D1L8"/>
<feature type="domain" description="DNA2/NAM7 helicase-like C-terminal" evidence="7">
    <location>
        <begin position="949"/>
        <end position="1172"/>
    </location>
</feature>
<dbReference type="EMBL" id="CP019607">
    <property type="protein sequence ID" value="AQP52203.1"/>
    <property type="molecule type" value="Genomic_DNA"/>
</dbReference>
<dbReference type="OrthoDB" id="3197455at2"/>
<comment type="similarity">
    <text evidence="1">Belongs to the DNA2/NAM7 helicase family.</text>
</comment>
<dbReference type="Gene3D" id="3.40.50.300">
    <property type="entry name" value="P-loop containing nucleotide triphosphate hydrolases"/>
    <property type="match status" value="3"/>
</dbReference>
<proteinExistence type="inferred from homology"/>
<dbReference type="STRING" id="399497.BW733_16630"/>
<dbReference type="InterPro" id="IPR050534">
    <property type="entry name" value="Coronavir_polyprotein_1ab"/>
</dbReference>
<dbReference type="Pfam" id="PF13086">
    <property type="entry name" value="AAA_11"/>
    <property type="match status" value="2"/>
</dbReference>
<gene>
    <name evidence="8" type="ORF">BW733_16630</name>
</gene>
<dbReference type="PANTHER" id="PTHR43788">
    <property type="entry name" value="DNA2/NAM7 HELICASE FAMILY MEMBER"/>
    <property type="match status" value="1"/>
</dbReference>
<dbReference type="InterPro" id="IPR047187">
    <property type="entry name" value="SF1_C_Upf1"/>
</dbReference>
<dbReference type="RefSeq" id="WP_077352223.1">
    <property type="nucleotide sequence ID" value="NZ_CP019607.1"/>
</dbReference>
<sequence length="1229" mass="137022">MTETQPSVDALMAPDDIFSGNLYVELPGDRPWERDDRKKLMASCADLTRRYPAIREGAQNANVTVEQYLLNTMFADLLPAQLSLAKLTFPRGARHIDIDVTMRLAGEARPGWPLPKGVSLVAKARWNLKGVDRQTEDVYPNNNPALRVWSFHDGPPGGARIFEVSLDVVCRQTARLEPGTRKQRNVLTQRLAEALPAISELTGERLRDWSDFLEWKRRLIQANREALRYTSRTLGADQRSVSFTIVGANAGALQQAIGRLARSDVLAAFDTSVSEDEWVFQLPEGEREPRGSDIGRKTRVRTQVRPAADPSGMPWDSPATAEAAFSLSDDALAAIETSGDPSNALGRALKLIPESGFIVQTAVQDLSQVNRQARALANLSDQGGYSPYLARYIFDAAEARTPSFQTPIDRWFNTHLNAEQRSAVQKVLSAPDLCLIQGPPGTGKTTVIAEAITQVAQRNESVLLASQTHTAVDNALSRLPFHPGVRAVRLTRNESRVSDEGQEFLNERALGRYYRSLANAVGEARRAAAAESEFATRLARFTQGAERQVVELRAAEERVRDVTSRYQSAGDQYLSLLQGLKGRGVAVPKSATDWSSSDSSADLLDTWLSDFEEAVPVLNYPLRILLGDRQPGPGSHGGRQRFELEAQLTTVVEKMKTDASLIEKWQRLQAELDGLPEDDENSALPAEKLVAYFPEAADLMAELQSKSLPPLKRLKYRKLARDLIRRIDEAAGLLPEANEQGDLRDDLRTELHSAERLVDQAQRNAADYFSSHRQFDFSLPAQPDRLVAADLDAQLQSLLSENSLRLAEASRQQQEGDAWSDIQDDWIADLGCDGVAERDWETIGDDWLAECNVVGVTCNENPRTLDDPGLTNFDLTIIDEVSKATPLEMLMPLMRARRSALVGDHRQLPPMFREGQDAEGLTEESDDAVPEELALTPENLKKYEKFVTASLFRTHFERADDSIRERLTVQHRMHPDIMDSVNRFYEGQLTCGINHPNDERAHGLTIKGRGDLPVISPDKHMVWIDTTHDDQGRAWTEPAPNSDKARTNDLEARLIVRMLRDIDDSWASDPANGGKLKEIGIVSMYQAQVRRIRQEINEELRNKPFKAIKYELNTVVKYQGKEKPIILVSMVRNFGPKASNRRRSSRANVARFEYINVAFSRAQELLVVFGARDTFAPYEVELPPMDATGSPTIANVYREICDVTERNGALKQASALGELPPTHAGATRR</sequence>
<keyword evidence="5" id="KW-0067">ATP-binding</keyword>
<dbReference type="InterPro" id="IPR041679">
    <property type="entry name" value="DNA2/NAM7-like_C"/>
</dbReference>
<evidence type="ECO:0000259" key="7">
    <source>
        <dbReference type="Pfam" id="PF13087"/>
    </source>
</evidence>
<keyword evidence="2" id="KW-0547">Nucleotide-binding</keyword>
<dbReference type="InterPro" id="IPR027417">
    <property type="entry name" value="P-loop_NTPase"/>
</dbReference>
<dbReference type="KEGG" id="tfa:BW733_16630"/>
<evidence type="ECO:0000313" key="9">
    <source>
        <dbReference type="Proteomes" id="UP000188235"/>
    </source>
</evidence>
<evidence type="ECO:0000256" key="3">
    <source>
        <dbReference type="ARBA" id="ARBA00022801"/>
    </source>
</evidence>
<dbReference type="InterPro" id="IPR041677">
    <property type="entry name" value="DNA2/NAM7_AAA_11"/>
</dbReference>
<dbReference type="GO" id="GO:0016787">
    <property type="term" value="F:hydrolase activity"/>
    <property type="evidence" value="ECO:0007669"/>
    <property type="project" value="UniProtKB-KW"/>
</dbReference>